<evidence type="ECO:0000313" key="2">
    <source>
        <dbReference type="EMBL" id="KAA9085306.1"/>
    </source>
</evidence>
<dbReference type="InterPro" id="IPR036390">
    <property type="entry name" value="WH_DNA-bd_sf"/>
</dbReference>
<dbReference type="GO" id="GO:0003700">
    <property type="term" value="F:DNA-binding transcription factor activity"/>
    <property type="evidence" value="ECO:0007669"/>
    <property type="project" value="InterPro"/>
</dbReference>
<evidence type="ECO:0000259" key="1">
    <source>
        <dbReference type="PROSITE" id="PS50995"/>
    </source>
</evidence>
<dbReference type="InterPro" id="IPR039422">
    <property type="entry name" value="MarR/SlyA-like"/>
</dbReference>
<comment type="caution">
    <text evidence="2">The sequence shown here is derived from an EMBL/GenBank/DDBJ whole genome shotgun (WGS) entry which is preliminary data.</text>
</comment>
<accession>A0A5J5IPH4</accession>
<dbReference type="PROSITE" id="PS50995">
    <property type="entry name" value="HTH_MARR_2"/>
    <property type="match status" value="1"/>
</dbReference>
<dbReference type="InterPro" id="IPR000835">
    <property type="entry name" value="HTH_MarR-typ"/>
</dbReference>
<name>A0A5J5IPH4_9MICO</name>
<organism evidence="2 3">
    <name type="scientific">Microbacterium radiodurans</name>
    <dbReference type="NCBI Taxonomy" id="661398"/>
    <lineage>
        <taxon>Bacteria</taxon>
        <taxon>Bacillati</taxon>
        <taxon>Actinomycetota</taxon>
        <taxon>Actinomycetes</taxon>
        <taxon>Micrococcales</taxon>
        <taxon>Microbacteriaceae</taxon>
        <taxon>Microbacterium</taxon>
    </lineage>
</organism>
<dbReference type="GO" id="GO:0006950">
    <property type="term" value="P:response to stress"/>
    <property type="evidence" value="ECO:0007669"/>
    <property type="project" value="TreeGrafter"/>
</dbReference>
<dbReference type="OrthoDB" id="2600321at2"/>
<dbReference type="Gene3D" id="1.10.10.10">
    <property type="entry name" value="Winged helix-like DNA-binding domain superfamily/Winged helix DNA-binding domain"/>
    <property type="match status" value="1"/>
</dbReference>
<gene>
    <name evidence="2" type="ORF">F6B42_12605</name>
</gene>
<evidence type="ECO:0000313" key="3">
    <source>
        <dbReference type="Proteomes" id="UP000327039"/>
    </source>
</evidence>
<protein>
    <submittedName>
        <fullName evidence="2">MarR family transcriptional regulator</fullName>
    </submittedName>
</protein>
<reference evidence="3" key="1">
    <citation type="submission" date="2019-09" db="EMBL/GenBank/DDBJ databases">
        <title>Mumia zhuanghuii sp. nov. isolated from the intestinal contents of plateau pika (Ochotona curzoniae) in the Qinghai-Tibet plateau of China.</title>
        <authorList>
            <person name="Tian Z."/>
        </authorList>
    </citation>
    <scope>NUCLEOTIDE SEQUENCE [LARGE SCALE GENOMIC DNA]</scope>
    <source>
        <strain evidence="3">DSM 25564</strain>
    </source>
</reference>
<keyword evidence="3" id="KW-1185">Reference proteome</keyword>
<dbReference type="Proteomes" id="UP000327039">
    <property type="component" value="Unassembled WGS sequence"/>
</dbReference>
<dbReference type="EMBL" id="VYRZ01000003">
    <property type="protein sequence ID" value="KAA9085306.1"/>
    <property type="molecule type" value="Genomic_DNA"/>
</dbReference>
<dbReference type="SUPFAM" id="SSF46785">
    <property type="entry name" value="Winged helix' DNA-binding domain"/>
    <property type="match status" value="1"/>
</dbReference>
<sequence>MVEASAAELRYAILAAQREGNRQLALQLRPLDITPSQAEVITVLGEHGPLTLKGLGELLVCETGSPSRLVDSLVKRGIAHRADNPMDRREVLIQLTKEGRRLRPRIEQAEAAIHDALDEAFASDVRTEMVQRIHAFLSESNSGAALARRFPRR</sequence>
<dbReference type="InterPro" id="IPR036388">
    <property type="entry name" value="WH-like_DNA-bd_sf"/>
</dbReference>
<dbReference type="PANTHER" id="PTHR33164:SF101">
    <property type="entry name" value="TRANSCRIPTIONAL REPRESSOR MPRA"/>
    <property type="match status" value="1"/>
</dbReference>
<dbReference type="SMART" id="SM00347">
    <property type="entry name" value="HTH_MARR"/>
    <property type="match status" value="1"/>
</dbReference>
<dbReference type="Pfam" id="PF01047">
    <property type="entry name" value="MarR"/>
    <property type="match status" value="1"/>
</dbReference>
<dbReference type="AlphaFoldDB" id="A0A5J5IPH4"/>
<proteinExistence type="predicted"/>
<feature type="domain" description="HTH marR-type" evidence="1">
    <location>
        <begin position="6"/>
        <end position="138"/>
    </location>
</feature>
<dbReference type="RefSeq" id="WP_150420028.1">
    <property type="nucleotide sequence ID" value="NZ_VYRZ01000003.1"/>
</dbReference>
<dbReference type="PANTHER" id="PTHR33164">
    <property type="entry name" value="TRANSCRIPTIONAL REGULATOR, MARR FAMILY"/>
    <property type="match status" value="1"/>
</dbReference>